<feature type="region of interest" description="Disordered" evidence="1">
    <location>
        <begin position="194"/>
        <end position="218"/>
    </location>
</feature>
<evidence type="ECO:0000313" key="4">
    <source>
        <dbReference type="EMBL" id="GKT34813.1"/>
    </source>
</evidence>
<gene>
    <name evidence="4" type="ORF">ADUPG1_008097</name>
</gene>
<evidence type="ECO:0000259" key="3">
    <source>
        <dbReference type="PROSITE" id="PS51203"/>
    </source>
</evidence>
<feature type="region of interest" description="Disordered" evidence="1">
    <location>
        <begin position="386"/>
        <end position="431"/>
    </location>
</feature>
<organism evidence="4 5">
    <name type="scientific">Aduncisulcus paluster</name>
    <dbReference type="NCBI Taxonomy" id="2918883"/>
    <lineage>
        <taxon>Eukaryota</taxon>
        <taxon>Metamonada</taxon>
        <taxon>Carpediemonas-like organisms</taxon>
        <taxon>Aduncisulcus</taxon>
    </lineage>
</organism>
<protein>
    <submittedName>
        <fullName evidence="4">Protein Sgt1-like protein</fullName>
    </submittedName>
</protein>
<dbReference type="InterPro" id="IPR007052">
    <property type="entry name" value="CS_dom"/>
</dbReference>
<dbReference type="InterPro" id="IPR044563">
    <property type="entry name" value="Sgt1-like"/>
</dbReference>
<dbReference type="PROSITE" id="PS51048">
    <property type="entry name" value="SGS"/>
    <property type="match status" value="1"/>
</dbReference>
<proteinExistence type="predicted"/>
<comment type="caution">
    <text evidence="4">The sequence shown here is derived from an EMBL/GenBank/DDBJ whole genome shotgun (WGS) entry which is preliminary data.</text>
</comment>
<evidence type="ECO:0000256" key="1">
    <source>
        <dbReference type="SAM" id="MobiDB-lite"/>
    </source>
</evidence>
<feature type="compositionally biased region" description="Polar residues" evidence="1">
    <location>
        <begin position="200"/>
        <end position="211"/>
    </location>
</feature>
<dbReference type="EMBL" id="BQXS01010872">
    <property type="protein sequence ID" value="GKT34813.1"/>
    <property type="molecule type" value="Genomic_DNA"/>
</dbReference>
<dbReference type="InterPro" id="IPR038294">
    <property type="entry name" value="SLBP_RNA_bind_sf"/>
</dbReference>
<keyword evidence="5" id="KW-1185">Reference proteome</keyword>
<dbReference type="InterPro" id="IPR029344">
    <property type="entry name" value="SLBP_RNA_bind"/>
</dbReference>
<evidence type="ECO:0000313" key="5">
    <source>
        <dbReference type="Proteomes" id="UP001057375"/>
    </source>
</evidence>
<dbReference type="Pfam" id="PF04969">
    <property type="entry name" value="CS"/>
    <property type="match status" value="1"/>
</dbReference>
<sequence length="431" mass="49626">MGKGITYDFYQTKDSVITTIYQKGLSSEDYSVEFIEPNSIHVKIHKDDIEWEKTILYGGNVDSIEVTHNAYKILVTLKKAIPSPWKTIQLFEESEPKSKPTSYPSSAKKKIDWDKFEKEAAEEEKKASKDSQDPQSFFQMIYSKADPDTQRAMKKSFVESHGTVLSTNWSDATHIIQVLVPRQESNPIISMESDKRDIKGSTQSKLPSKQGTRWMPPPPEEIEEDEHRISQRQKQILFGKKTTGYINYIRAIPKEKRMKSDPWSPNPYEKMSKRCMEGVIKAWRRNLHNYDSWTDGVMPQEYAKKRFAKNVKKQIKKKKDSHSKSKGQGIIVKPLLSISDFPRLPSHKALQYQADDVSLVSKNKTFMKKEKSWLDDDESYDEFIEEYDNDSPQEPGITISLEAPDRTTSKGKANLWTGQGEESSGKSDEDE</sequence>
<dbReference type="Gene3D" id="2.60.40.790">
    <property type="match status" value="1"/>
</dbReference>
<dbReference type="Pfam" id="PF15247">
    <property type="entry name" value="SLBP_RNA_bind"/>
    <property type="match status" value="1"/>
</dbReference>
<dbReference type="Proteomes" id="UP001057375">
    <property type="component" value="Unassembled WGS sequence"/>
</dbReference>
<dbReference type="Pfam" id="PF05002">
    <property type="entry name" value="SGS"/>
    <property type="match status" value="1"/>
</dbReference>
<dbReference type="SUPFAM" id="SSF49764">
    <property type="entry name" value="HSP20-like chaperones"/>
    <property type="match status" value="1"/>
</dbReference>
<dbReference type="InterPro" id="IPR008978">
    <property type="entry name" value="HSP20-like_chaperone"/>
</dbReference>
<dbReference type="PANTHER" id="PTHR45862">
    <property type="entry name" value="PROTEIN SGT1 HOMOLOG"/>
    <property type="match status" value="1"/>
</dbReference>
<reference evidence="4" key="1">
    <citation type="submission" date="2022-03" db="EMBL/GenBank/DDBJ databases">
        <title>Draft genome sequence of Aduncisulcus paluster, a free-living microaerophilic Fornicata.</title>
        <authorList>
            <person name="Yuyama I."/>
            <person name="Kume K."/>
            <person name="Tamura T."/>
            <person name="Inagaki Y."/>
            <person name="Hashimoto T."/>
        </authorList>
    </citation>
    <scope>NUCLEOTIDE SEQUENCE</scope>
    <source>
        <strain evidence="4">NY0171</strain>
    </source>
</reference>
<feature type="domain" description="CS" evidence="3">
    <location>
        <begin position="2"/>
        <end position="89"/>
    </location>
</feature>
<dbReference type="PROSITE" id="PS51203">
    <property type="entry name" value="CS"/>
    <property type="match status" value="1"/>
</dbReference>
<feature type="domain" description="SGS" evidence="2">
    <location>
        <begin position="102"/>
        <end position="192"/>
    </location>
</feature>
<dbReference type="Gene3D" id="1.10.8.1120">
    <property type="entry name" value="Histone RNA hairpin-binding protein RNA-binding domain"/>
    <property type="match status" value="1"/>
</dbReference>
<dbReference type="InterPro" id="IPR007699">
    <property type="entry name" value="SGS_dom"/>
</dbReference>
<accession>A0ABQ5KT82</accession>
<name>A0ABQ5KT82_9EUKA</name>
<evidence type="ECO:0000259" key="2">
    <source>
        <dbReference type="PROSITE" id="PS51048"/>
    </source>
</evidence>